<keyword evidence="2" id="KW-1185">Reference proteome</keyword>
<gene>
    <name evidence="1" type="ORF">OPT61_g9598</name>
</gene>
<organism evidence="1 2">
    <name type="scientific">Boeremia exigua</name>
    <dbReference type="NCBI Taxonomy" id="749465"/>
    <lineage>
        <taxon>Eukaryota</taxon>
        <taxon>Fungi</taxon>
        <taxon>Dikarya</taxon>
        <taxon>Ascomycota</taxon>
        <taxon>Pezizomycotina</taxon>
        <taxon>Dothideomycetes</taxon>
        <taxon>Pleosporomycetidae</taxon>
        <taxon>Pleosporales</taxon>
        <taxon>Pleosporineae</taxon>
        <taxon>Didymellaceae</taxon>
        <taxon>Boeremia</taxon>
    </lineage>
</organism>
<comment type="caution">
    <text evidence="1">The sequence shown here is derived from an EMBL/GenBank/DDBJ whole genome shotgun (WGS) entry which is preliminary data.</text>
</comment>
<name>A0ACC2HTQ8_9PLEO</name>
<evidence type="ECO:0000313" key="2">
    <source>
        <dbReference type="Proteomes" id="UP001153331"/>
    </source>
</evidence>
<dbReference type="EMBL" id="JAPHNI010001196">
    <property type="protein sequence ID" value="KAJ8106346.1"/>
    <property type="molecule type" value="Genomic_DNA"/>
</dbReference>
<dbReference type="Proteomes" id="UP001153331">
    <property type="component" value="Unassembled WGS sequence"/>
</dbReference>
<protein>
    <submittedName>
        <fullName evidence="1">Uncharacterized protein</fullName>
    </submittedName>
</protein>
<proteinExistence type="predicted"/>
<accession>A0ACC2HTQ8</accession>
<evidence type="ECO:0000313" key="1">
    <source>
        <dbReference type="EMBL" id="KAJ8106346.1"/>
    </source>
</evidence>
<sequence length="116" mass="12161">MQEAEARLGCQARAAGHGSGSLVLLRATGVQLTLTGTGVSRQQWVDEKAAGRGPLEEGGDCRQGTGFRRQGAGEDAKASRMPGDARSWAQVPKDVFHRPTSWTLMVAASVTVSLGP</sequence>
<reference evidence="1" key="1">
    <citation type="submission" date="2022-11" db="EMBL/GenBank/DDBJ databases">
        <title>Genome Sequence of Boeremia exigua.</title>
        <authorList>
            <person name="Buettner E."/>
        </authorList>
    </citation>
    <scope>NUCLEOTIDE SEQUENCE</scope>
    <source>
        <strain evidence="1">CU02</strain>
    </source>
</reference>